<gene>
    <name evidence="3" type="ORF">ACFQQL_05335</name>
</gene>
<dbReference type="RefSeq" id="WP_382391995.1">
    <property type="nucleotide sequence ID" value="NZ_JBHTCQ010000001.1"/>
</dbReference>
<name>A0ABW2Q6F6_9MICO</name>
<dbReference type="Pfam" id="PF19878">
    <property type="entry name" value="DUF6351"/>
    <property type="match status" value="1"/>
</dbReference>
<feature type="domain" description="DUF6351" evidence="2">
    <location>
        <begin position="37"/>
        <end position="693"/>
    </location>
</feature>
<evidence type="ECO:0000259" key="2">
    <source>
        <dbReference type="Pfam" id="PF19878"/>
    </source>
</evidence>
<evidence type="ECO:0000256" key="1">
    <source>
        <dbReference type="SAM" id="SignalP"/>
    </source>
</evidence>
<feature type="signal peptide" evidence="1">
    <location>
        <begin position="1"/>
        <end position="24"/>
    </location>
</feature>
<sequence length="704" mass="74505">MTRTGRLTAAVLGGVALLCGVVVAAPAASAPPPGFTVEVLSGRPDTVTGGDALVAVTVPRNVPVHHVEVTVDDVDVTSAFAPTEPRVLVGLVDGLDHGVNTLRVESNGAGRGRPVAELELTNHPATGPVFSGPQTSLYCSADGAPWNLGDVDDFCHVDGTQVTYRYRTTGGTFADLPDGGLPDDVATTTTTEGEEVPYVVRIERGTLNRAVYETAVLHVPGNPAPDAWTDTPGWNERLVYTFGGGCGVGHHQGEATGGVEQDLMLSQGYAVASSTLNVYQQNCDDVTSAETAMMVKEHLVETLGPVDLTMGWGGSAGTMQQLLISNAYPGILDGVIGDIGYSDERSVTPNGHDCRGFLNYWQSTDLEWSDAARQAVTGYGTADACFGYSLFDGVDNPQTGCHPSIPAEDLWSEENPDGLRCTVSDLNRNVYGVDENGYGRRTAPDNVGVQYGLRALADGTISAEQFVDLNAEVGGMDLNGNRTATRSEASPEALTAAYATGRLNQFTGGLVHTPVLEIRRYRDDVGDFHDRYRSWVMRERVLAAHGNADTHVSWTSPDDPAVGAQMAADALAAMDAWLTERLALTGGGEPSRAETVAARPRDLTDGCYLADGSFVSETISYSDEGVCNEAFPYHADPRVVAGGPLASDVLKCALQPLDRDAYPVEFTDAQWARLEQAFPTGVCDWSAPGVGQVPLAGTWLDFGG</sequence>
<reference evidence="4" key="1">
    <citation type="journal article" date="2019" name="Int. J. Syst. Evol. Microbiol.">
        <title>The Global Catalogue of Microorganisms (GCM) 10K type strain sequencing project: providing services to taxonomists for standard genome sequencing and annotation.</title>
        <authorList>
            <consortium name="The Broad Institute Genomics Platform"/>
            <consortium name="The Broad Institute Genome Sequencing Center for Infectious Disease"/>
            <person name="Wu L."/>
            <person name="Ma J."/>
        </authorList>
    </citation>
    <scope>NUCLEOTIDE SEQUENCE [LARGE SCALE GENOMIC DNA]</scope>
    <source>
        <strain evidence="4">JCM 1490</strain>
    </source>
</reference>
<dbReference type="InterPro" id="IPR045556">
    <property type="entry name" value="DUF6351"/>
</dbReference>
<keyword evidence="4" id="KW-1185">Reference proteome</keyword>
<keyword evidence="1" id="KW-0732">Signal</keyword>
<dbReference type="Proteomes" id="UP001596455">
    <property type="component" value="Unassembled WGS sequence"/>
</dbReference>
<organism evidence="3 4">
    <name type="scientific">Georgenia alba</name>
    <dbReference type="NCBI Taxonomy" id="2233858"/>
    <lineage>
        <taxon>Bacteria</taxon>
        <taxon>Bacillati</taxon>
        <taxon>Actinomycetota</taxon>
        <taxon>Actinomycetes</taxon>
        <taxon>Micrococcales</taxon>
        <taxon>Bogoriellaceae</taxon>
        <taxon>Georgenia</taxon>
    </lineage>
</organism>
<comment type="caution">
    <text evidence="3">The sequence shown here is derived from an EMBL/GenBank/DDBJ whole genome shotgun (WGS) entry which is preliminary data.</text>
</comment>
<evidence type="ECO:0000313" key="4">
    <source>
        <dbReference type="Proteomes" id="UP001596455"/>
    </source>
</evidence>
<protein>
    <submittedName>
        <fullName evidence="3">DUF6351 family protein</fullName>
    </submittedName>
</protein>
<proteinExistence type="predicted"/>
<accession>A0ABW2Q6F6</accession>
<evidence type="ECO:0000313" key="3">
    <source>
        <dbReference type="EMBL" id="MFC7404522.1"/>
    </source>
</evidence>
<feature type="chain" id="PRO_5045536082" evidence="1">
    <location>
        <begin position="25"/>
        <end position="704"/>
    </location>
</feature>
<dbReference type="EMBL" id="JBHTCQ010000001">
    <property type="protein sequence ID" value="MFC7404522.1"/>
    <property type="molecule type" value="Genomic_DNA"/>
</dbReference>